<comment type="similarity">
    <text evidence="12">Belongs to the glycosyltransferase 4 family. WecA subfamily.</text>
</comment>
<dbReference type="NCBIfam" id="TIGR02380">
    <property type="entry name" value="ECA_wecA"/>
    <property type="match status" value="1"/>
</dbReference>
<dbReference type="GO" id="GO:0009276">
    <property type="term" value="C:Gram-negative-bacterium-type cell wall"/>
    <property type="evidence" value="ECO:0007669"/>
    <property type="project" value="InterPro"/>
</dbReference>
<evidence type="ECO:0000256" key="8">
    <source>
        <dbReference type="ARBA" id="ARBA00022985"/>
    </source>
</evidence>
<feature type="transmembrane region" description="Helical" evidence="12">
    <location>
        <begin position="42"/>
        <end position="59"/>
    </location>
</feature>
<dbReference type="Pfam" id="PF00953">
    <property type="entry name" value="Glycos_transf_4"/>
    <property type="match status" value="1"/>
</dbReference>
<comment type="function">
    <text evidence="12">Catalyzes the transfer of the GlcNAc-1-phosphate moiety from UDP-GlcNAc onto the carrier lipid undecaprenyl phosphate (C55-P), yielding GlcNAc-pyrophosphoryl-undecaprenyl (GlcNAc-PP-C55).</text>
</comment>
<keyword evidence="5 12" id="KW-0808">Transferase</keyword>
<dbReference type="GO" id="GO:0030145">
    <property type="term" value="F:manganese ion binding"/>
    <property type="evidence" value="ECO:0007669"/>
    <property type="project" value="InterPro"/>
</dbReference>
<evidence type="ECO:0000313" key="14">
    <source>
        <dbReference type="EMBL" id="ALS31863.1"/>
    </source>
</evidence>
<evidence type="ECO:0000256" key="7">
    <source>
        <dbReference type="ARBA" id="ARBA00022842"/>
    </source>
</evidence>
<evidence type="ECO:0000256" key="9">
    <source>
        <dbReference type="ARBA" id="ARBA00022989"/>
    </source>
</evidence>
<comment type="cofactor">
    <cofactor evidence="12">
        <name>Mn(2+)</name>
        <dbReference type="ChEBI" id="CHEBI:29035"/>
    </cofactor>
</comment>
<evidence type="ECO:0000256" key="11">
    <source>
        <dbReference type="ARBA" id="ARBA00023211"/>
    </source>
</evidence>
<feature type="transmembrane region" description="Helical" evidence="12">
    <location>
        <begin position="65"/>
        <end position="84"/>
    </location>
</feature>
<dbReference type="GO" id="GO:0071555">
    <property type="term" value="P:cell wall organization"/>
    <property type="evidence" value="ECO:0007669"/>
    <property type="project" value="TreeGrafter"/>
</dbReference>
<dbReference type="InterPro" id="IPR000715">
    <property type="entry name" value="Glycosyl_transferase_4"/>
</dbReference>
<dbReference type="UniPathway" id="UPA00281"/>
<gene>
    <name evidence="12 14" type="primary">wecA</name>
    <name evidence="14" type="ORF">PTRA_a0511</name>
</gene>
<evidence type="ECO:0000256" key="3">
    <source>
        <dbReference type="ARBA" id="ARBA00022519"/>
    </source>
</evidence>
<dbReference type="GO" id="GO:0009243">
    <property type="term" value="P:O antigen biosynthetic process"/>
    <property type="evidence" value="ECO:0007669"/>
    <property type="project" value="UniProtKB-UniRule"/>
</dbReference>
<dbReference type="HAMAP" id="MF_02030">
    <property type="entry name" value="WecA_Gammaproteo"/>
    <property type="match status" value="1"/>
</dbReference>
<feature type="transmembrane region" description="Helical" evidence="12">
    <location>
        <begin position="216"/>
        <end position="234"/>
    </location>
</feature>
<evidence type="ECO:0000256" key="5">
    <source>
        <dbReference type="ARBA" id="ARBA00022679"/>
    </source>
</evidence>
<dbReference type="AlphaFoldDB" id="A0A0U2W9T7"/>
<feature type="transmembrane region" description="Helical" evidence="12">
    <location>
        <begin position="159"/>
        <end position="177"/>
    </location>
</feature>
<feature type="transmembrane region" description="Helical" evidence="12">
    <location>
        <begin position="96"/>
        <end position="114"/>
    </location>
</feature>
<keyword evidence="4 12" id="KW-0328">Glycosyltransferase</keyword>
<dbReference type="KEGG" id="ptn:PTRA_a0511"/>
<dbReference type="GO" id="GO:0000287">
    <property type="term" value="F:magnesium ion binding"/>
    <property type="evidence" value="ECO:0007669"/>
    <property type="project" value="InterPro"/>
</dbReference>
<dbReference type="EC" id="2.7.8.33" evidence="12"/>
<dbReference type="EMBL" id="CP011034">
    <property type="protein sequence ID" value="ALS31863.1"/>
    <property type="molecule type" value="Genomic_DNA"/>
</dbReference>
<evidence type="ECO:0000256" key="1">
    <source>
        <dbReference type="ARBA" id="ARBA00004651"/>
    </source>
</evidence>
<accession>A0A0U2W9T7</accession>
<keyword evidence="2 12" id="KW-1003">Cell membrane</keyword>
<dbReference type="GO" id="GO:0005886">
    <property type="term" value="C:plasma membrane"/>
    <property type="evidence" value="ECO:0007669"/>
    <property type="project" value="UniProtKB-SubCell"/>
</dbReference>
<evidence type="ECO:0000256" key="12">
    <source>
        <dbReference type="HAMAP-Rule" id="MF_02030"/>
    </source>
</evidence>
<keyword evidence="9 12" id="KW-1133">Transmembrane helix</keyword>
<organism evidence="14">
    <name type="scientific">Pseudoalteromonas translucida KMM 520</name>
    <dbReference type="NCBI Taxonomy" id="1315283"/>
    <lineage>
        <taxon>Bacteria</taxon>
        <taxon>Pseudomonadati</taxon>
        <taxon>Pseudomonadota</taxon>
        <taxon>Gammaproteobacteria</taxon>
        <taxon>Alteromonadales</taxon>
        <taxon>Pseudoalteromonadaceae</taxon>
        <taxon>Pseudoalteromonas</taxon>
    </lineage>
</organism>
<dbReference type="PATRIC" id="fig|1315283.4.peg.458"/>
<comment type="subcellular location">
    <subcellularLocation>
        <location evidence="12">Cell inner membrane</location>
        <topology evidence="12">Multi-pass membrane protein</topology>
    </subcellularLocation>
    <subcellularLocation>
        <location evidence="1">Cell membrane</location>
        <topology evidence="1">Multi-pass membrane protein</topology>
    </subcellularLocation>
</comment>
<keyword evidence="7 12" id="KW-0460">Magnesium</keyword>
<evidence type="ECO:0000256" key="4">
    <source>
        <dbReference type="ARBA" id="ARBA00022676"/>
    </source>
</evidence>
<dbReference type="CDD" id="cd06853">
    <property type="entry name" value="GT_WecA_like"/>
    <property type="match status" value="1"/>
</dbReference>
<feature type="transmembrane region" description="Helical" evidence="12">
    <location>
        <begin position="246"/>
        <end position="265"/>
    </location>
</feature>
<reference evidence="14 15" key="1">
    <citation type="submission" date="2015-03" db="EMBL/GenBank/DDBJ databases">
        <authorList>
            <person name="Murphy D."/>
        </authorList>
    </citation>
    <scope>NUCLEOTIDE SEQUENCE [LARGE SCALE GENOMIC DNA]</scope>
    <source>
        <strain evidence="14 15">KMM 520</strain>
    </source>
</reference>
<keyword evidence="11 12" id="KW-0464">Manganese</keyword>
<keyword evidence="6 12" id="KW-0812">Transmembrane</keyword>
<name>A0A0U2W9T7_9GAMM</name>
<feature type="transmembrane region" description="Helical" evidence="12">
    <location>
        <begin position="286"/>
        <end position="308"/>
    </location>
</feature>
<evidence type="ECO:0000256" key="10">
    <source>
        <dbReference type="ARBA" id="ARBA00023136"/>
    </source>
</evidence>
<dbReference type="GO" id="GO:0016757">
    <property type="term" value="F:glycosyltransferase activity"/>
    <property type="evidence" value="ECO:0007669"/>
    <property type="project" value="UniProtKB-KW"/>
</dbReference>
<protein>
    <recommendedName>
        <fullName evidence="12">Undecaprenyl-phosphate alpha-N-acetylglucosaminyl 1-phosphate transferase</fullName>
        <ecNumber evidence="12">2.7.8.33</ecNumber>
    </recommendedName>
    <alternativeName>
        <fullName evidence="12">UDP-GlcNAc:undecaprenyl-phosphate GlcNAc-1-phosphate transferase</fullName>
    </alternativeName>
    <alternativeName>
        <fullName evidence="12">Undecaprenyl-phosphate GlcNAc-1-phosphate transferase</fullName>
    </alternativeName>
</protein>
<dbReference type="RefSeq" id="WP_058372543.1">
    <property type="nucleotide sequence ID" value="NZ_CP011034.1"/>
</dbReference>
<keyword evidence="8 12" id="KW-0448">Lipopolysaccharide biosynthesis</keyword>
<evidence type="ECO:0000256" key="2">
    <source>
        <dbReference type="ARBA" id="ARBA00022475"/>
    </source>
</evidence>
<comment type="cofactor">
    <cofactor evidence="12 13">
        <name>Mg(2+)</name>
        <dbReference type="ChEBI" id="CHEBI:18420"/>
    </cofactor>
</comment>
<comment type="pathway">
    <text evidence="12">Bacterial outer membrane biogenesis; LPS O-antigen biosynthesis.</text>
</comment>
<feature type="transmembrane region" description="Helical" evidence="12">
    <location>
        <begin position="120"/>
        <end position="147"/>
    </location>
</feature>
<feature type="transmembrane region" description="Helical" evidence="12">
    <location>
        <begin position="183"/>
        <end position="204"/>
    </location>
</feature>
<dbReference type="OrthoDB" id="9783652at2"/>
<dbReference type="Proteomes" id="UP000065261">
    <property type="component" value="Chromosome I"/>
</dbReference>
<dbReference type="PANTHER" id="PTHR22926:SF3">
    <property type="entry name" value="UNDECAPRENYL-PHOSPHATE ALPHA-N-ACETYLGLUCOSAMINYL 1-PHOSPHATE TRANSFERASE"/>
    <property type="match status" value="1"/>
</dbReference>
<evidence type="ECO:0000256" key="6">
    <source>
        <dbReference type="ARBA" id="ARBA00022692"/>
    </source>
</evidence>
<dbReference type="GO" id="GO:0044038">
    <property type="term" value="P:cell wall macromolecule biosynthetic process"/>
    <property type="evidence" value="ECO:0007669"/>
    <property type="project" value="TreeGrafter"/>
</dbReference>
<evidence type="ECO:0000313" key="15">
    <source>
        <dbReference type="Proteomes" id="UP000065261"/>
    </source>
</evidence>
<sequence>MFLDLLFTFFIAFAILFLMRKVARRVGLVDQPTGRKLHTGNIPLVGGVAICITIVNYIYSHPGMINHANLYMLCICGLTVVGALDDRFDLSVKIRMVVQALISIAMIYFANAELHSLGDLLGFGVIDLEFFGGIITVLAVIGCINAFNMVDGIDGIDGLLGGLSIVTFGSVGILLSLSGEQSLSYLCLLLVVCMVPYILMNLGLVGHKRKVFMGDAGSMMIGFTVIWLLIGASQTAGNPMIRPVTALWLIALPLMDMVAIMVRRVKQGKSPFKPDRDHLHHICQRLGFSSLQTLALICFIASLLAGVGMLGEILLIPEYFMFYGFIAVFIGYLVFLANYCKVINFFRNKLGLPEKKYSSN</sequence>
<dbReference type="PANTHER" id="PTHR22926">
    <property type="entry name" value="PHOSPHO-N-ACETYLMURAMOYL-PENTAPEPTIDE-TRANSFERASE"/>
    <property type="match status" value="1"/>
</dbReference>
<feature type="transmembrane region" description="Helical" evidence="12">
    <location>
        <begin position="6"/>
        <end position="22"/>
    </location>
</feature>
<evidence type="ECO:0000256" key="13">
    <source>
        <dbReference type="PIRSR" id="PIRSR600715-1"/>
    </source>
</evidence>
<keyword evidence="10 12" id="KW-0472">Membrane</keyword>
<feature type="binding site" evidence="13">
    <location>
        <position position="215"/>
    </location>
    <ligand>
        <name>Mg(2+)</name>
        <dbReference type="ChEBI" id="CHEBI:18420"/>
    </ligand>
</feature>
<dbReference type="GO" id="GO:0036380">
    <property type="term" value="F:UDP-N-acetylglucosamine-undecaprenyl-phosphate N-acetylglucosaminephosphotransferase activity"/>
    <property type="evidence" value="ECO:0007669"/>
    <property type="project" value="UniProtKB-UniRule"/>
</dbReference>
<feature type="binding site" evidence="13">
    <location>
        <position position="148"/>
    </location>
    <ligand>
        <name>Mg(2+)</name>
        <dbReference type="ChEBI" id="CHEBI:18420"/>
    </ligand>
</feature>
<keyword evidence="13" id="KW-0479">Metal-binding</keyword>
<feature type="transmembrane region" description="Helical" evidence="12">
    <location>
        <begin position="320"/>
        <end position="340"/>
    </location>
</feature>
<keyword evidence="3 12" id="KW-0997">Cell inner membrane</keyword>
<dbReference type="InterPro" id="IPR012750">
    <property type="entry name" value="ECA_WecA-rel"/>
</dbReference>
<proteinExistence type="inferred from homology"/>
<comment type="catalytic activity">
    <reaction evidence="12">
        <text>di-trans,octa-cis-undecaprenyl phosphate + UDP-N-acetyl-alpha-D-glucosamine = N-acetyl-alpha-D-glucosaminyl-di-trans,octa-cis-undecaprenyl diphosphate + UMP</text>
        <dbReference type="Rhea" id="RHEA:28090"/>
        <dbReference type="ChEBI" id="CHEBI:57705"/>
        <dbReference type="ChEBI" id="CHEBI:57865"/>
        <dbReference type="ChEBI" id="CHEBI:60392"/>
        <dbReference type="ChEBI" id="CHEBI:62959"/>
        <dbReference type="EC" id="2.7.8.33"/>
    </reaction>
</comment>